<protein>
    <submittedName>
        <fullName evidence="9">RagB/SusD family nutrient uptake outer membrane protein</fullName>
    </submittedName>
</protein>
<feature type="domain" description="RagB/SusD" evidence="7">
    <location>
        <begin position="311"/>
        <end position="585"/>
    </location>
</feature>
<accession>A0ABV5CH07</accession>
<evidence type="ECO:0000256" key="2">
    <source>
        <dbReference type="ARBA" id="ARBA00006275"/>
    </source>
</evidence>
<keyword evidence="3 6" id="KW-0732">Signal</keyword>
<evidence type="ECO:0000256" key="4">
    <source>
        <dbReference type="ARBA" id="ARBA00023136"/>
    </source>
</evidence>
<feature type="chain" id="PRO_5046633280" evidence="6">
    <location>
        <begin position="23"/>
        <end position="585"/>
    </location>
</feature>
<sequence>MKKIDKILIGSLALALSASFSACQKDFLDRKPLTEISELDVWTDPNLTKAFVARIYEEMDHGFAEVMISSLTDESRFIHDYNTSRVLQGNISPDEHGAAWNFADWGKFYRVIRNTNMYLENIEQVPFSDENDRNQLTGEVHFMRGYNYFALLRMYGGVPLITETFDLNDDEAIQAVTRNTYEETVNFIVAECDKAIELTNEETPRGVVNKSAARALKSRVLLYAASDLYNKPGNSNALVGYTSGSQADRWRAAKDAAYDIIETNLYSLYDKSEDPSENYANIFLDKTSEETIFAKLFDKELLGTSHDLYNGPNGYNNWGGNVPLQNMVDVYQMEDGTNFSWSNPTHKAAPYENRDPRFAATILYNGAPWKQRGDNGIGLDPVGVIQTAQYEYWNGSSVEVRWGLDTRNSPIESWNGTFSGYYLRKFMDITLDAQFIRGDQDWIYFRYGEILLNYAEACIELGEEGEAKKYLKMVRERAGMPGSTVDNASGQALEDLYRYERRVELAYEGHRFFDARRWMTAEEDFSKPAQGIIIYGELQPDHETLIYSYTVDNIQDRDFPEKMYFMPIPIGERRKNEQIDQNPHY</sequence>
<dbReference type="CDD" id="cd08977">
    <property type="entry name" value="SusD"/>
    <property type="match status" value="1"/>
</dbReference>
<dbReference type="InterPro" id="IPR011990">
    <property type="entry name" value="TPR-like_helical_dom_sf"/>
</dbReference>
<dbReference type="Proteomes" id="UP001580928">
    <property type="component" value="Unassembled WGS sequence"/>
</dbReference>
<dbReference type="RefSeq" id="WP_375558372.1">
    <property type="nucleotide sequence ID" value="NZ_JBBVGT010000003.1"/>
</dbReference>
<reference evidence="9 10" key="1">
    <citation type="submission" date="2024-04" db="EMBL/GenBank/DDBJ databases">
        <title>Albibacterium profundi sp. nov., isolated from sediment of the Challenger Deep of Mariana Trench.</title>
        <authorList>
            <person name="Wang Y."/>
        </authorList>
    </citation>
    <scope>NUCLEOTIDE SEQUENCE [LARGE SCALE GENOMIC DNA]</scope>
    <source>
        <strain evidence="9 10">RHL897</strain>
    </source>
</reference>
<dbReference type="Pfam" id="PF07980">
    <property type="entry name" value="SusD_RagB"/>
    <property type="match status" value="1"/>
</dbReference>
<keyword evidence="10" id="KW-1185">Reference proteome</keyword>
<keyword evidence="4" id="KW-0472">Membrane</keyword>
<evidence type="ECO:0000256" key="1">
    <source>
        <dbReference type="ARBA" id="ARBA00004442"/>
    </source>
</evidence>
<evidence type="ECO:0000259" key="8">
    <source>
        <dbReference type="Pfam" id="PF14322"/>
    </source>
</evidence>
<comment type="similarity">
    <text evidence="2">Belongs to the SusD family.</text>
</comment>
<dbReference type="InterPro" id="IPR012944">
    <property type="entry name" value="SusD_RagB_dom"/>
</dbReference>
<evidence type="ECO:0000256" key="6">
    <source>
        <dbReference type="SAM" id="SignalP"/>
    </source>
</evidence>
<organism evidence="9 10">
    <name type="scientific">Albibacterium profundi</name>
    <dbReference type="NCBI Taxonomy" id="3134906"/>
    <lineage>
        <taxon>Bacteria</taxon>
        <taxon>Pseudomonadati</taxon>
        <taxon>Bacteroidota</taxon>
        <taxon>Sphingobacteriia</taxon>
        <taxon>Sphingobacteriales</taxon>
        <taxon>Sphingobacteriaceae</taxon>
        <taxon>Albibacterium</taxon>
    </lineage>
</organism>
<feature type="domain" description="SusD-like N-terminal" evidence="8">
    <location>
        <begin position="26"/>
        <end position="222"/>
    </location>
</feature>
<evidence type="ECO:0000313" key="9">
    <source>
        <dbReference type="EMBL" id="MFB5946843.1"/>
    </source>
</evidence>
<dbReference type="Gene3D" id="1.25.40.390">
    <property type="match status" value="1"/>
</dbReference>
<evidence type="ECO:0000256" key="5">
    <source>
        <dbReference type="ARBA" id="ARBA00023237"/>
    </source>
</evidence>
<dbReference type="EMBL" id="JBBVGT010000003">
    <property type="protein sequence ID" value="MFB5946843.1"/>
    <property type="molecule type" value="Genomic_DNA"/>
</dbReference>
<feature type="signal peptide" evidence="6">
    <location>
        <begin position="1"/>
        <end position="22"/>
    </location>
</feature>
<comment type="caution">
    <text evidence="9">The sequence shown here is derived from an EMBL/GenBank/DDBJ whole genome shotgun (WGS) entry which is preliminary data.</text>
</comment>
<gene>
    <name evidence="9" type="ORF">WKR92_13495</name>
</gene>
<evidence type="ECO:0000313" key="10">
    <source>
        <dbReference type="Proteomes" id="UP001580928"/>
    </source>
</evidence>
<evidence type="ECO:0000256" key="3">
    <source>
        <dbReference type="ARBA" id="ARBA00022729"/>
    </source>
</evidence>
<evidence type="ECO:0000259" key="7">
    <source>
        <dbReference type="Pfam" id="PF07980"/>
    </source>
</evidence>
<name>A0ABV5CH07_9SPHI</name>
<proteinExistence type="inferred from homology"/>
<keyword evidence="5" id="KW-0998">Cell outer membrane</keyword>
<dbReference type="InterPro" id="IPR033985">
    <property type="entry name" value="SusD-like_N"/>
</dbReference>
<dbReference type="Pfam" id="PF14322">
    <property type="entry name" value="SusD-like_3"/>
    <property type="match status" value="1"/>
</dbReference>
<dbReference type="PROSITE" id="PS51257">
    <property type="entry name" value="PROKAR_LIPOPROTEIN"/>
    <property type="match status" value="1"/>
</dbReference>
<comment type="subcellular location">
    <subcellularLocation>
        <location evidence="1">Cell outer membrane</location>
    </subcellularLocation>
</comment>
<dbReference type="SUPFAM" id="SSF48452">
    <property type="entry name" value="TPR-like"/>
    <property type="match status" value="1"/>
</dbReference>